<evidence type="ECO:0000313" key="3">
    <source>
        <dbReference type="EMBL" id="QIT42129.1"/>
    </source>
</evidence>
<keyword evidence="1" id="KW-0812">Transmembrane</keyword>
<dbReference type="AlphaFoldDB" id="A0AAE7CQF0"/>
<sequence>MTSLDHDSAPAHSSRMEKALQWITALTLLATVAAVIVLALTDNASYLGTVLGIGAAAAAIGGTVRICIHVRG</sequence>
<evidence type="ECO:0000313" key="4">
    <source>
        <dbReference type="EMBL" id="QIT48638.1"/>
    </source>
</evidence>
<feature type="transmembrane region" description="Helical" evidence="1">
    <location>
        <begin position="46"/>
        <end position="68"/>
    </location>
</feature>
<dbReference type="Proteomes" id="UP000502504">
    <property type="component" value="Chromosome"/>
</dbReference>
<dbReference type="RefSeq" id="WP_143648267.1">
    <property type="nucleotide sequence ID" value="NZ_CM007717.1"/>
</dbReference>
<evidence type="ECO:0000313" key="5">
    <source>
        <dbReference type="Proteomes" id="UP000190306"/>
    </source>
</evidence>
<dbReference type="EMBL" id="CP050692">
    <property type="protein sequence ID" value="QIT48638.1"/>
    <property type="molecule type" value="Genomic_DNA"/>
</dbReference>
<dbReference type="EMBL" id="CP050692">
    <property type="protein sequence ID" value="QIT42129.1"/>
    <property type="molecule type" value="Genomic_DNA"/>
</dbReference>
<keyword evidence="5" id="KW-1185">Reference proteome</keyword>
<gene>
    <name evidence="2" type="ORF">AFM16_37660</name>
    <name evidence="3" type="ORF">HCX60_00025</name>
    <name evidence="4" type="ORF">HCX60_38320</name>
</gene>
<dbReference type="EMBL" id="LHQL01000014">
    <property type="protein sequence ID" value="OOQ48272.1"/>
    <property type="molecule type" value="Genomic_DNA"/>
</dbReference>
<name>A0AAE7CQF0_STRAT</name>
<protein>
    <submittedName>
        <fullName evidence="4">Uncharacterized protein</fullName>
    </submittedName>
</protein>
<accession>A0AAE7CQF0</accession>
<feature type="transmembrane region" description="Helical" evidence="1">
    <location>
        <begin position="20"/>
        <end position="40"/>
    </location>
</feature>
<keyword evidence="1" id="KW-1133">Transmembrane helix</keyword>
<evidence type="ECO:0000313" key="2">
    <source>
        <dbReference type="EMBL" id="OOQ48272.1"/>
    </source>
</evidence>
<reference evidence="2 5" key="1">
    <citation type="submission" date="2015-07" db="EMBL/GenBank/DDBJ databases">
        <title>Draft Genome Sequence of Streptomyces antibioticus, IMRU 3720 reveals insights in the evolution of actinomycin biosynthetic gene clusters in Streptomyces.</title>
        <authorList>
            <person name="Crnovcic I."/>
            <person name="Ruckert C."/>
            <person name="Kalinowksi J."/>
            <person name="Keller U."/>
        </authorList>
    </citation>
    <scope>NUCLEOTIDE SEQUENCE [LARGE SCALE GENOMIC DNA]</scope>
    <source>
        <strain evidence="2 5">DSM 41481</strain>
    </source>
</reference>
<evidence type="ECO:0000313" key="6">
    <source>
        <dbReference type="Proteomes" id="UP000502504"/>
    </source>
</evidence>
<proteinExistence type="predicted"/>
<dbReference type="Proteomes" id="UP000190306">
    <property type="component" value="Chromosome"/>
</dbReference>
<evidence type="ECO:0000256" key="1">
    <source>
        <dbReference type="SAM" id="Phobius"/>
    </source>
</evidence>
<organism evidence="4 6">
    <name type="scientific">Streptomyces antibioticus</name>
    <dbReference type="NCBI Taxonomy" id="1890"/>
    <lineage>
        <taxon>Bacteria</taxon>
        <taxon>Bacillati</taxon>
        <taxon>Actinomycetota</taxon>
        <taxon>Actinomycetes</taxon>
        <taxon>Kitasatosporales</taxon>
        <taxon>Streptomycetaceae</taxon>
        <taxon>Streptomyces</taxon>
    </lineage>
</organism>
<reference evidence="4 6" key="2">
    <citation type="submission" date="2020-03" db="EMBL/GenBank/DDBJ databases">
        <title>Is there a link between lipid content and antibiotic production in Streptomyces?</title>
        <authorList>
            <person name="David M."/>
            <person name="Lejeune C."/>
            <person name="Abreu S."/>
            <person name="Thibessard A."/>
            <person name="Leblond P."/>
            <person name="Chaminade P."/>
            <person name="Virolle M.-J."/>
        </authorList>
    </citation>
    <scope>NUCLEOTIDE SEQUENCE [LARGE SCALE GENOMIC DNA]</scope>
    <source>
        <strain evidence="4 6">DSM 41481</strain>
    </source>
</reference>
<keyword evidence="1" id="KW-0472">Membrane</keyword>